<evidence type="ECO:0008006" key="4">
    <source>
        <dbReference type="Google" id="ProtNLM"/>
    </source>
</evidence>
<organism evidence="2 3">
    <name type="scientific">Legionella antarctica</name>
    <dbReference type="NCBI Taxonomy" id="2708020"/>
    <lineage>
        <taxon>Bacteria</taxon>
        <taxon>Pseudomonadati</taxon>
        <taxon>Pseudomonadota</taxon>
        <taxon>Gammaproteobacteria</taxon>
        <taxon>Legionellales</taxon>
        <taxon>Legionellaceae</taxon>
        <taxon>Legionella</taxon>
    </lineage>
</organism>
<protein>
    <recommendedName>
        <fullName evidence="4">Tfp pilus assembly protein PilW</fullName>
    </recommendedName>
</protein>
<reference evidence="2" key="1">
    <citation type="journal article" date="2020" name="Microbiol. Resour. Announc.">
        <title>Complete Genome Sequence of Novel Psychrotolerant Legionella Strain TUM19329, Isolated from Antarctic Lake Sediment.</title>
        <authorList>
            <person name="Shimada S."/>
            <person name="Nakai R."/>
            <person name="Aoki K."/>
            <person name="Shimoeda N."/>
            <person name="Ohno G."/>
            <person name="Miyazaki Y."/>
            <person name="Kudoh S."/>
            <person name="Imura S."/>
            <person name="Watanabe K."/>
            <person name="Ishii Y."/>
            <person name="Tateda K."/>
        </authorList>
    </citation>
    <scope>NUCLEOTIDE SEQUENCE [LARGE SCALE GENOMIC DNA]</scope>
    <source>
        <strain evidence="2">TUM19329</strain>
    </source>
</reference>
<evidence type="ECO:0000256" key="1">
    <source>
        <dbReference type="SAM" id="Phobius"/>
    </source>
</evidence>
<dbReference type="EMBL" id="AP022839">
    <property type="protein sequence ID" value="BCA96300.1"/>
    <property type="molecule type" value="Genomic_DNA"/>
</dbReference>
<dbReference type="AlphaFoldDB" id="A0A6F8T831"/>
<gene>
    <name evidence="2" type="ORF">TUM19329_26610</name>
</gene>
<dbReference type="KEGG" id="lant:TUM19329_26610"/>
<proteinExistence type="predicted"/>
<keyword evidence="1" id="KW-0472">Membrane</keyword>
<dbReference type="RefSeq" id="WP_173237661.1">
    <property type="nucleotide sequence ID" value="NZ_AP022839.1"/>
</dbReference>
<keyword evidence="3" id="KW-1185">Reference proteome</keyword>
<dbReference type="Proteomes" id="UP000502894">
    <property type="component" value="Chromosome"/>
</dbReference>
<evidence type="ECO:0000313" key="3">
    <source>
        <dbReference type="Proteomes" id="UP000502894"/>
    </source>
</evidence>
<name>A0A6F8T831_9GAMM</name>
<keyword evidence="1" id="KW-1133">Transmembrane helix</keyword>
<accession>A0A6F8T831</accession>
<sequence>MNNQSGIGLSEVLISLFLASIMMTTLTQLYLCNKRQYAEAEKLLDESFDIQWIRDLLGDSVRRAGFTPCLGIERLKTMDRRNFKSNIPGMIIEQTSQQMIQINRMSEFFTGIIDIQSPTRLIVSDGTLFKELRPVLIADCQHAEVHKILSVDKLESGYVVILTKPLMFSYTPSVYIGEWREEKWFIKQRDKKKTLYYKLFHTEELTTLVHSLHIEKKCINEKQVVTIVMDLDNNKKQQLVVAVRGS</sequence>
<keyword evidence="1" id="KW-0812">Transmembrane</keyword>
<evidence type="ECO:0000313" key="2">
    <source>
        <dbReference type="EMBL" id="BCA96300.1"/>
    </source>
</evidence>
<feature type="transmembrane region" description="Helical" evidence="1">
    <location>
        <begin position="12"/>
        <end position="32"/>
    </location>
</feature>